<keyword evidence="2 5" id="KW-0547">Nucleotide-binding</keyword>
<proteinExistence type="predicted"/>
<dbReference type="EMBL" id="BOMG01000105">
    <property type="protein sequence ID" value="GID60195.1"/>
    <property type="molecule type" value="Genomic_DNA"/>
</dbReference>
<dbReference type="InterPro" id="IPR017441">
    <property type="entry name" value="Protein_kinase_ATP_BS"/>
</dbReference>
<organism evidence="7 8">
    <name type="scientific">Actinoplanes couchii</name>
    <dbReference type="NCBI Taxonomy" id="403638"/>
    <lineage>
        <taxon>Bacteria</taxon>
        <taxon>Bacillati</taxon>
        <taxon>Actinomycetota</taxon>
        <taxon>Actinomycetes</taxon>
        <taxon>Micromonosporales</taxon>
        <taxon>Micromonosporaceae</taxon>
        <taxon>Actinoplanes</taxon>
    </lineage>
</organism>
<dbReference type="RefSeq" id="WP_203806990.1">
    <property type="nucleotide sequence ID" value="NZ_BAAAQE010000105.1"/>
</dbReference>
<dbReference type="InterPro" id="IPR011009">
    <property type="entry name" value="Kinase-like_dom_sf"/>
</dbReference>
<evidence type="ECO:0000313" key="8">
    <source>
        <dbReference type="Proteomes" id="UP000612282"/>
    </source>
</evidence>
<feature type="domain" description="Protein kinase" evidence="6">
    <location>
        <begin position="17"/>
        <end position="276"/>
    </location>
</feature>
<dbReference type="Gene3D" id="2.60.120.560">
    <property type="entry name" value="Exo-inulinase, domain 1"/>
    <property type="match status" value="1"/>
</dbReference>
<protein>
    <recommendedName>
        <fullName evidence="6">Protein kinase domain-containing protein</fullName>
    </recommendedName>
</protein>
<dbReference type="PANTHER" id="PTHR43289">
    <property type="entry name" value="MITOGEN-ACTIVATED PROTEIN KINASE KINASE KINASE 20-RELATED"/>
    <property type="match status" value="1"/>
</dbReference>
<dbReference type="InterPro" id="IPR000719">
    <property type="entry name" value="Prot_kinase_dom"/>
</dbReference>
<evidence type="ECO:0000256" key="2">
    <source>
        <dbReference type="ARBA" id="ARBA00022741"/>
    </source>
</evidence>
<dbReference type="Gene3D" id="3.30.200.20">
    <property type="entry name" value="Phosphorylase Kinase, domain 1"/>
    <property type="match status" value="1"/>
</dbReference>
<keyword evidence="3" id="KW-0418">Kinase</keyword>
<evidence type="ECO:0000313" key="7">
    <source>
        <dbReference type="EMBL" id="GID60195.1"/>
    </source>
</evidence>
<keyword evidence="1" id="KW-0808">Transferase</keyword>
<evidence type="ECO:0000256" key="5">
    <source>
        <dbReference type="PROSITE-ProRule" id="PRU10141"/>
    </source>
</evidence>
<keyword evidence="4 5" id="KW-0067">ATP-binding</keyword>
<dbReference type="SMART" id="SM00220">
    <property type="entry name" value="S_TKc"/>
    <property type="match status" value="1"/>
</dbReference>
<keyword evidence="8" id="KW-1185">Reference proteome</keyword>
<evidence type="ECO:0000256" key="4">
    <source>
        <dbReference type="ARBA" id="ARBA00022840"/>
    </source>
</evidence>
<dbReference type="InterPro" id="IPR008271">
    <property type="entry name" value="Ser/Thr_kinase_AS"/>
</dbReference>
<dbReference type="PROSITE" id="PS50011">
    <property type="entry name" value="PROTEIN_KINASE_DOM"/>
    <property type="match status" value="1"/>
</dbReference>
<accession>A0ABQ3XP56</accession>
<sequence>MPIEPLRSADPTELGGYRLLGRLGEGGMGAVYLGEGPNGRVAVKAIRAEMASQPEFRGRFRSEVNRARQVPSFCTAAVLDADPESETPYLVVEYVDGPNLAEVVAARGPLSGGELYSVAIGVATALTAIHGAGVIHRDLKPRNVLFSLGTPKVIDFGIARAFDATSNHTRTDQMVGTLAYMAPERFETDARGVGPAADVFAWGIVVAYAGTGRTPFQADSQPATAARILTQPPDLRGLSSPLREIVDRTLAKDPAKRPSAVELLELLLDTGSHSMQDLGGGPELRRAALAARAGGHRKRRRRRTLTVVAAGVAVLGLLGLIGGRKLATGSQEAGTAAPPTPSAAASAPLYSPIGAGLLISDPLTRDGQWHRSSDGGVCEFSGGRMVAYNDDSEFPAEEIYCDGPADKITGDHAVAVTVALLTPTSCANVWFWGADRITEDGSFAVVLCGGKVELWDQKEDSRDTLAKEATKVLADRAEHRVQVLVEDKTVAVTVDGAPVLTADLPARSRKSGQVWLSMRNEPFTETAKGRVSFQNVEIREL</sequence>
<evidence type="ECO:0000256" key="3">
    <source>
        <dbReference type="ARBA" id="ARBA00022777"/>
    </source>
</evidence>
<feature type="binding site" evidence="5">
    <location>
        <position position="44"/>
    </location>
    <ligand>
        <name>ATP</name>
        <dbReference type="ChEBI" id="CHEBI:30616"/>
    </ligand>
</feature>
<dbReference type="SUPFAM" id="SSF56112">
    <property type="entry name" value="Protein kinase-like (PK-like)"/>
    <property type="match status" value="1"/>
</dbReference>
<dbReference type="CDD" id="cd14014">
    <property type="entry name" value="STKc_PknB_like"/>
    <property type="match status" value="1"/>
</dbReference>
<dbReference type="PROSITE" id="PS00108">
    <property type="entry name" value="PROTEIN_KINASE_ST"/>
    <property type="match status" value="1"/>
</dbReference>
<evidence type="ECO:0000256" key="1">
    <source>
        <dbReference type="ARBA" id="ARBA00022679"/>
    </source>
</evidence>
<reference evidence="7 8" key="1">
    <citation type="submission" date="2021-01" db="EMBL/GenBank/DDBJ databases">
        <title>Whole genome shotgun sequence of Actinoplanes couchii NBRC 106145.</title>
        <authorList>
            <person name="Komaki H."/>
            <person name="Tamura T."/>
        </authorList>
    </citation>
    <scope>NUCLEOTIDE SEQUENCE [LARGE SCALE GENOMIC DNA]</scope>
    <source>
        <strain evidence="7 8">NBRC 106145</strain>
    </source>
</reference>
<gene>
    <name evidence="7" type="ORF">Aco03nite_085990</name>
</gene>
<dbReference type="PANTHER" id="PTHR43289:SF34">
    <property type="entry name" value="SERINE_THREONINE-PROTEIN KINASE YBDM-RELATED"/>
    <property type="match status" value="1"/>
</dbReference>
<comment type="caution">
    <text evidence="7">The sequence shown here is derived from an EMBL/GenBank/DDBJ whole genome shotgun (WGS) entry which is preliminary data.</text>
</comment>
<dbReference type="Pfam" id="PF00069">
    <property type="entry name" value="Pkinase"/>
    <property type="match status" value="1"/>
</dbReference>
<name>A0ABQ3XP56_9ACTN</name>
<dbReference type="Proteomes" id="UP000612282">
    <property type="component" value="Unassembled WGS sequence"/>
</dbReference>
<dbReference type="PROSITE" id="PS00107">
    <property type="entry name" value="PROTEIN_KINASE_ATP"/>
    <property type="match status" value="1"/>
</dbReference>
<evidence type="ECO:0000259" key="6">
    <source>
        <dbReference type="PROSITE" id="PS50011"/>
    </source>
</evidence>
<dbReference type="Gene3D" id="1.10.510.10">
    <property type="entry name" value="Transferase(Phosphotransferase) domain 1"/>
    <property type="match status" value="1"/>
</dbReference>